<evidence type="ECO:0000313" key="2">
    <source>
        <dbReference type="Proteomes" id="UP001165083"/>
    </source>
</evidence>
<dbReference type="AlphaFoldDB" id="A0A9W6TEM3"/>
<accession>A0A9W6TEM3</accession>
<reference evidence="1" key="1">
    <citation type="submission" date="2023-04" db="EMBL/GenBank/DDBJ databases">
        <title>Phytophthora lilii NBRC 32176.</title>
        <authorList>
            <person name="Ichikawa N."/>
            <person name="Sato H."/>
            <person name="Tonouchi N."/>
        </authorList>
    </citation>
    <scope>NUCLEOTIDE SEQUENCE</scope>
    <source>
        <strain evidence="1">NBRC 32176</strain>
    </source>
</reference>
<comment type="caution">
    <text evidence="1">The sequence shown here is derived from an EMBL/GenBank/DDBJ whole genome shotgun (WGS) entry which is preliminary data.</text>
</comment>
<sequence>MDDQAQVSQLKAVLGDREDLTERLLAPSSDKASEKSGGMNYQQMKRFWWQTMRKVVENRVQRVHRILVLTRVRFPGDSIQVEVDFNTKISEVMKRLRELDSRPHGQAPVKLFLAKLNDSWIERGSHDALTLELGDVTTNVKSLLDVGGIDKEMSVGHVFGINSDRGRIHALVAVSGFKFRDSLPGTLGSKRVQAHWNGINCVFEENEADW</sequence>
<proteinExistence type="predicted"/>
<gene>
    <name evidence="1" type="ORF">Plil01_000264900</name>
</gene>
<protein>
    <submittedName>
        <fullName evidence="1">Unnamed protein product</fullName>
    </submittedName>
</protein>
<dbReference type="EMBL" id="BSXW01000096">
    <property type="protein sequence ID" value="GMF11986.1"/>
    <property type="molecule type" value="Genomic_DNA"/>
</dbReference>
<name>A0A9W6TEM3_9STRA</name>
<dbReference type="Proteomes" id="UP001165083">
    <property type="component" value="Unassembled WGS sequence"/>
</dbReference>
<evidence type="ECO:0000313" key="1">
    <source>
        <dbReference type="EMBL" id="GMF11986.1"/>
    </source>
</evidence>
<keyword evidence="2" id="KW-1185">Reference proteome</keyword>
<organism evidence="1 2">
    <name type="scientific">Phytophthora lilii</name>
    <dbReference type="NCBI Taxonomy" id="2077276"/>
    <lineage>
        <taxon>Eukaryota</taxon>
        <taxon>Sar</taxon>
        <taxon>Stramenopiles</taxon>
        <taxon>Oomycota</taxon>
        <taxon>Peronosporomycetes</taxon>
        <taxon>Peronosporales</taxon>
        <taxon>Peronosporaceae</taxon>
        <taxon>Phytophthora</taxon>
    </lineage>
</organism>